<dbReference type="SUPFAM" id="SSF54236">
    <property type="entry name" value="Ubiquitin-like"/>
    <property type="match status" value="1"/>
</dbReference>
<dbReference type="PROSITE" id="PS50057">
    <property type="entry name" value="FERM_3"/>
    <property type="match status" value="1"/>
</dbReference>
<dbReference type="CDD" id="cd01765">
    <property type="entry name" value="FERM_F0_F1"/>
    <property type="match status" value="1"/>
</dbReference>
<dbReference type="Gene3D" id="3.10.20.90">
    <property type="entry name" value="Phosphatidylinositol 3-kinase Catalytic Subunit, Chain A, domain 1"/>
    <property type="match status" value="1"/>
</dbReference>
<dbReference type="SUPFAM" id="SSF47031">
    <property type="entry name" value="Second domain of FERM"/>
    <property type="match status" value="1"/>
</dbReference>
<dbReference type="InterPro" id="IPR019748">
    <property type="entry name" value="FERM_central"/>
</dbReference>
<feature type="compositionally biased region" description="Polar residues" evidence="1">
    <location>
        <begin position="105"/>
        <end position="115"/>
    </location>
</feature>
<name>A0AAV2SYY8_CALDB</name>
<dbReference type="GO" id="GO:0031032">
    <property type="term" value="P:actomyosin structure organization"/>
    <property type="evidence" value="ECO:0007669"/>
    <property type="project" value="TreeGrafter"/>
</dbReference>
<dbReference type="SMART" id="SM00295">
    <property type="entry name" value="B41"/>
    <property type="match status" value="1"/>
</dbReference>
<evidence type="ECO:0000313" key="4">
    <source>
        <dbReference type="Proteomes" id="UP001497525"/>
    </source>
</evidence>
<evidence type="ECO:0000256" key="1">
    <source>
        <dbReference type="SAM" id="MobiDB-lite"/>
    </source>
</evidence>
<feature type="region of interest" description="Disordered" evidence="1">
    <location>
        <begin position="100"/>
        <end position="119"/>
    </location>
</feature>
<dbReference type="InterPro" id="IPR018979">
    <property type="entry name" value="FERM_N"/>
</dbReference>
<dbReference type="Pfam" id="PF00373">
    <property type="entry name" value="FERM_M"/>
    <property type="match status" value="1"/>
</dbReference>
<dbReference type="PANTHER" id="PTHR23280:SF21">
    <property type="entry name" value="PROTEIN 4.1 HOMOLOG"/>
    <property type="match status" value="1"/>
</dbReference>
<evidence type="ECO:0000259" key="2">
    <source>
        <dbReference type="PROSITE" id="PS50057"/>
    </source>
</evidence>
<organism evidence="3 4">
    <name type="scientific">Calicophoron daubneyi</name>
    <name type="common">Rumen fluke</name>
    <name type="synonym">Paramphistomum daubneyi</name>
    <dbReference type="NCBI Taxonomy" id="300641"/>
    <lineage>
        <taxon>Eukaryota</taxon>
        <taxon>Metazoa</taxon>
        <taxon>Spiralia</taxon>
        <taxon>Lophotrochozoa</taxon>
        <taxon>Platyhelminthes</taxon>
        <taxon>Trematoda</taxon>
        <taxon>Digenea</taxon>
        <taxon>Plagiorchiida</taxon>
        <taxon>Pronocephalata</taxon>
        <taxon>Paramphistomoidea</taxon>
        <taxon>Paramphistomidae</taxon>
        <taxon>Calicophoron</taxon>
    </lineage>
</organism>
<proteinExistence type="predicted"/>
<reference evidence="3" key="1">
    <citation type="submission" date="2024-06" db="EMBL/GenBank/DDBJ databases">
        <authorList>
            <person name="Liu X."/>
            <person name="Lenzi L."/>
            <person name="Haldenby T S."/>
            <person name="Uol C."/>
        </authorList>
    </citation>
    <scope>NUCLEOTIDE SEQUENCE</scope>
</reference>
<comment type="caution">
    <text evidence="3">The sequence shown here is derived from an EMBL/GenBank/DDBJ whole genome shotgun (WGS) entry which is preliminary data.</text>
</comment>
<dbReference type="Pfam" id="PF09379">
    <property type="entry name" value="FERM_N"/>
    <property type="match status" value="1"/>
</dbReference>
<dbReference type="InterPro" id="IPR029071">
    <property type="entry name" value="Ubiquitin-like_domsf"/>
</dbReference>
<accession>A0AAV2SYY8</accession>
<gene>
    <name evidence="3" type="ORF">CDAUBV1_LOCUS248</name>
</gene>
<dbReference type="GO" id="GO:0005856">
    <property type="term" value="C:cytoskeleton"/>
    <property type="evidence" value="ECO:0007669"/>
    <property type="project" value="TreeGrafter"/>
</dbReference>
<dbReference type="Gene3D" id="1.20.80.10">
    <property type="match status" value="1"/>
</dbReference>
<dbReference type="InterPro" id="IPR019749">
    <property type="entry name" value="Band_41_domain"/>
</dbReference>
<dbReference type="InterPro" id="IPR000299">
    <property type="entry name" value="FERM_domain"/>
</dbReference>
<dbReference type="Proteomes" id="UP001497525">
    <property type="component" value="Unassembled WGS sequence"/>
</dbReference>
<dbReference type="InterPro" id="IPR035963">
    <property type="entry name" value="FERM_2"/>
</dbReference>
<evidence type="ECO:0000313" key="3">
    <source>
        <dbReference type="EMBL" id="CAL5129311.1"/>
    </source>
</evidence>
<feature type="domain" description="FERM" evidence="2">
    <location>
        <begin position="12"/>
        <end position="324"/>
    </location>
</feature>
<sequence>MSCIADDKCFAVQVKVTLLDDSVHCFGLSNTTKTIRILNKVAEILKLTHTYYFGLKVLDKNHRWQWLSLQKQIQAQLKLFECSPVIEQSSSQILNHFDTTAPDAPNQSVHPTDSQAGGPRRRLSLQLCGFASCHSGCTPAESPPRGSGMERQKPLTLTYHAYLGVRFYPLDPTCITNEQTRYQIFLQVRADLISGRMQIEKELFITLCGLILQSDCGDYGEDRLGSSYVRRLLKMPEMDREMENRIKAKHVECRCRQPALVEYQLLDKVKHCISYGQTKFAVKCTQGEGTVTGVMINRVDEDNAQWGMYTSHPANPNMRDGIGN</sequence>
<dbReference type="EMBL" id="CAXLJL010000001">
    <property type="protein sequence ID" value="CAL5129311.1"/>
    <property type="molecule type" value="Genomic_DNA"/>
</dbReference>
<dbReference type="AlphaFoldDB" id="A0AAV2SYY8"/>
<dbReference type="InterPro" id="IPR014352">
    <property type="entry name" value="FERM/acyl-CoA-bd_prot_sf"/>
</dbReference>
<protein>
    <recommendedName>
        <fullName evidence="2">FERM domain-containing protein</fullName>
    </recommendedName>
</protein>
<dbReference type="CDD" id="cd14473">
    <property type="entry name" value="FERM_B-lobe"/>
    <property type="match status" value="1"/>
</dbReference>
<dbReference type="PANTHER" id="PTHR23280">
    <property type="entry name" value="4.1 G PROTEIN"/>
    <property type="match status" value="1"/>
</dbReference>